<dbReference type="GO" id="GO:0050661">
    <property type="term" value="F:NADP binding"/>
    <property type="evidence" value="ECO:0007669"/>
    <property type="project" value="InterPro"/>
</dbReference>
<dbReference type="InterPro" id="IPR006398">
    <property type="entry name" value="Tartro_sem_red"/>
</dbReference>
<dbReference type="Pfam" id="PF03446">
    <property type="entry name" value="NAD_binding_2"/>
    <property type="match status" value="1"/>
</dbReference>
<sequence>MRIGFIGLGIMGKPMAKNLLKAGHELKVYDVVRGNMEELVDAGAWAAGSAKDAAAQAEVVITMLPNSPHVKTVVLGKDGVLEGAGEGTILIDMSSIAPLASQEVGKACEARGVRMIDAPVSGGEPKAVDGTLAVMVGGDKAAFEQVKEEILLKMAATAVHCGKLGAGNTTKLVNQVVVALNIAAVSEGFMLAKMAGVDPELVYQAIRGGLAGSTVMDAKVPMILEKNFKPGFKIDLHIKDLNNALETAHQVGAPLPLSAEVLEMMTNLHFDGNGNDDHSALAKYYGKLTGESI</sequence>
<dbReference type="InterPro" id="IPR008927">
    <property type="entry name" value="6-PGluconate_DH-like_C_sf"/>
</dbReference>
<keyword evidence="3" id="KW-0520">NAD</keyword>
<dbReference type="GO" id="GO:0046487">
    <property type="term" value="P:glyoxylate metabolic process"/>
    <property type="evidence" value="ECO:0007669"/>
    <property type="project" value="InterPro"/>
</dbReference>
<gene>
    <name evidence="7" type="primary">garR</name>
    <name evidence="7" type="ORF">GXN74_05305</name>
</gene>
<accession>A0A7X5HV04</accession>
<feature type="domain" description="6-phosphogluconate dehydrogenase NADP-binding" evidence="5">
    <location>
        <begin position="2"/>
        <end position="162"/>
    </location>
</feature>
<dbReference type="NCBIfam" id="NF008592">
    <property type="entry name" value="PRK11559.1"/>
    <property type="match status" value="1"/>
</dbReference>
<evidence type="ECO:0000256" key="2">
    <source>
        <dbReference type="ARBA" id="ARBA00023002"/>
    </source>
</evidence>
<dbReference type="GO" id="GO:0051287">
    <property type="term" value="F:NAD binding"/>
    <property type="evidence" value="ECO:0007669"/>
    <property type="project" value="InterPro"/>
</dbReference>
<evidence type="ECO:0000259" key="6">
    <source>
        <dbReference type="Pfam" id="PF14833"/>
    </source>
</evidence>
<dbReference type="InterPro" id="IPR029154">
    <property type="entry name" value="HIBADH-like_NADP-bd"/>
</dbReference>
<dbReference type="InterPro" id="IPR002204">
    <property type="entry name" value="3-OH-isobutyrate_DH-rel_CS"/>
</dbReference>
<dbReference type="FunFam" id="3.40.50.720:FF:000071">
    <property type="entry name" value="2-hydroxy-3-oxopropionate reductase"/>
    <property type="match status" value="1"/>
</dbReference>
<dbReference type="InterPro" id="IPR015815">
    <property type="entry name" value="HIBADH-related"/>
</dbReference>
<dbReference type="PANTHER" id="PTHR43060:SF3">
    <property type="entry name" value="2-HYDROXY-3-OXOPROPIONATE REDUCTASE"/>
    <property type="match status" value="1"/>
</dbReference>
<dbReference type="RefSeq" id="WP_162369892.1">
    <property type="nucleotide sequence ID" value="NZ_JAAEEH010000011.1"/>
</dbReference>
<evidence type="ECO:0000259" key="5">
    <source>
        <dbReference type="Pfam" id="PF03446"/>
    </source>
</evidence>
<reference evidence="7 8" key="1">
    <citation type="submission" date="2020-01" db="EMBL/GenBank/DDBJ databases">
        <title>Anaeroalcalibacter tamaniensis gen. nov., sp. nov., moderately halophilic strictly anaerobic fermenter bacterium from mud volcano of Taman peninsula.</title>
        <authorList>
            <person name="Frolova A."/>
            <person name="Merkel A.Y."/>
            <person name="Slobodkin A.I."/>
        </authorList>
    </citation>
    <scope>NUCLEOTIDE SEQUENCE [LARGE SCALE GENOMIC DNA]</scope>
    <source>
        <strain evidence="7 8">F-3ap</strain>
    </source>
</reference>
<dbReference type="InterPro" id="IPR013328">
    <property type="entry name" value="6PGD_dom2"/>
</dbReference>
<evidence type="ECO:0000256" key="3">
    <source>
        <dbReference type="ARBA" id="ARBA00023027"/>
    </source>
</evidence>
<dbReference type="EC" id="1.1.1.60" evidence="7"/>
<dbReference type="NCBIfam" id="TIGR01505">
    <property type="entry name" value="tartro_sem_red"/>
    <property type="match status" value="1"/>
</dbReference>
<evidence type="ECO:0000313" key="8">
    <source>
        <dbReference type="Proteomes" id="UP000461585"/>
    </source>
</evidence>
<evidence type="ECO:0000313" key="7">
    <source>
        <dbReference type="EMBL" id="NDL67164.1"/>
    </source>
</evidence>
<name>A0A7X5HV04_9FIRM</name>
<dbReference type="Gene3D" id="1.10.1040.10">
    <property type="entry name" value="N-(1-d-carboxylethyl)-l-norvaline Dehydrogenase, domain 2"/>
    <property type="match status" value="1"/>
</dbReference>
<feature type="domain" description="3-hydroxyisobutyrate dehydrogenase-like NAD-binding" evidence="6">
    <location>
        <begin position="165"/>
        <end position="285"/>
    </location>
</feature>
<dbReference type="InterPro" id="IPR036291">
    <property type="entry name" value="NAD(P)-bd_dom_sf"/>
</dbReference>
<feature type="active site" evidence="4">
    <location>
        <position position="171"/>
    </location>
</feature>
<evidence type="ECO:0000256" key="4">
    <source>
        <dbReference type="PIRSR" id="PIRSR000103-1"/>
    </source>
</evidence>
<keyword evidence="8" id="KW-1185">Reference proteome</keyword>
<dbReference type="PANTHER" id="PTHR43060">
    <property type="entry name" value="3-HYDROXYISOBUTYRATE DEHYDROGENASE-LIKE 1, MITOCHONDRIAL-RELATED"/>
    <property type="match status" value="1"/>
</dbReference>
<dbReference type="Proteomes" id="UP000461585">
    <property type="component" value="Unassembled WGS sequence"/>
</dbReference>
<keyword evidence="2 7" id="KW-0560">Oxidoreductase</keyword>
<dbReference type="SUPFAM" id="SSF51735">
    <property type="entry name" value="NAD(P)-binding Rossmann-fold domains"/>
    <property type="match status" value="1"/>
</dbReference>
<dbReference type="Pfam" id="PF14833">
    <property type="entry name" value="NAD_binding_11"/>
    <property type="match status" value="1"/>
</dbReference>
<dbReference type="AlphaFoldDB" id="A0A7X5HV04"/>
<dbReference type="PROSITE" id="PS00895">
    <property type="entry name" value="3_HYDROXYISOBUT_DH"/>
    <property type="match status" value="1"/>
</dbReference>
<comment type="caution">
    <text evidence="7">The sequence shown here is derived from an EMBL/GenBank/DDBJ whole genome shotgun (WGS) entry which is preliminary data.</text>
</comment>
<dbReference type="Gene3D" id="3.40.50.720">
    <property type="entry name" value="NAD(P)-binding Rossmann-like Domain"/>
    <property type="match status" value="1"/>
</dbReference>
<dbReference type="SUPFAM" id="SSF48179">
    <property type="entry name" value="6-phosphogluconate dehydrogenase C-terminal domain-like"/>
    <property type="match status" value="1"/>
</dbReference>
<dbReference type="EMBL" id="JAAEEH010000011">
    <property type="protein sequence ID" value="NDL67164.1"/>
    <property type="molecule type" value="Genomic_DNA"/>
</dbReference>
<protein>
    <submittedName>
        <fullName evidence="7">2-hydroxy-3-oxopropionate reductase</fullName>
        <ecNumber evidence="7">1.1.1.60</ecNumber>
    </submittedName>
</protein>
<dbReference type="GO" id="GO:0046395">
    <property type="term" value="P:carboxylic acid catabolic process"/>
    <property type="evidence" value="ECO:0007669"/>
    <property type="project" value="UniProtKB-ARBA"/>
</dbReference>
<dbReference type="PIRSF" id="PIRSF000103">
    <property type="entry name" value="HIBADH"/>
    <property type="match status" value="1"/>
</dbReference>
<evidence type="ECO:0000256" key="1">
    <source>
        <dbReference type="ARBA" id="ARBA00009080"/>
    </source>
</evidence>
<dbReference type="GO" id="GO:0008679">
    <property type="term" value="F:2-hydroxy-3-oxopropionate reductase activity"/>
    <property type="evidence" value="ECO:0007669"/>
    <property type="project" value="UniProtKB-EC"/>
</dbReference>
<dbReference type="InterPro" id="IPR006115">
    <property type="entry name" value="6PGDH_NADP-bd"/>
</dbReference>
<organism evidence="7 8">
    <name type="scientific">Anaerotalea alkaliphila</name>
    <dbReference type="NCBI Taxonomy" id="2662126"/>
    <lineage>
        <taxon>Bacteria</taxon>
        <taxon>Bacillati</taxon>
        <taxon>Bacillota</taxon>
        <taxon>Clostridia</taxon>
        <taxon>Eubacteriales</taxon>
        <taxon>Anaerotalea</taxon>
    </lineage>
</organism>
<comment type="similarity">
    <text evidence="1">Belongs to the HIBADH-related family.</text>
</comment>
<proteinExistence type="inferred from homology"/>